<dbReference type="Pfam" id="PF20434">
    <property type="entry name" value="BD-FAE"/>
    <property type="match status" value="1"/>
</dbReference>
<sequence length="293" mass="33092">MNRKKHYIFTIIFCISTTIQAKSLEIISLWSNDKPPENPKHQLKKNIKTVVTPFMAVYSPAQSNHTAILVMSGGGYAHEVLNKEGTPTSLWLQQHGFTVFELVYRLPMPEQANTRDLPFADAQRALRLIKATGQFQHIGVMGFSAGGHVAGMLATQWTKTFYKPLDATDTFSARPDFAVLLYPVVSMQPPLNETHAYKVLFDANSNDTLLRQYSINQNITHNTPPMFIAHAIDDNISPVANSQLLHQALQQQQISNEFILFDHGGHGWGLGNNPQTKQWPALFLHWQQQQFQD</sequence>
<gene>
    <name evidence="3" type="ORF">SAMN05421733_101386</name>
</gene>
<dbReference type="RefSeq" id="WP_092746635.1">
    <property type="nucleotide sequence ID" value="NZ_FMYL01000001.1"/>
</dbReference>
<evidence type="ECO:0000256" key="1">
    <source>
        <dbReference type="ARBA" id="ARBA00022801"/>
    </source>
</evidence>
<dbReference type="OrthoDB" id="9771666at2"/>
<name>A0A1G6GLI3_9GAMM</name>
<dbReference type="SUPFAM" id="SSF53474">
    <property type="entry name" value="alpha/beta-Hydrolases"/>
    <property type="match status" value="1"/>
</dbReference>
<keyword evidence="1" id="KW-0378">Hydrolase</keyword>
<evidence type="ECO:0000313" key="4">
    <source>
        <dbReference type="Proteomes" id="UP000242501"/>
    </source>
</evidence>
<dbReference type="Proteomes" id="UP000242501">
    <property type="component" value="Unassembled WGS sequence"/>
</dbReference>
<evidence type="ECO:0000259" key="2">
    <source>
        <dbReference type="Pfam" id="PF20434"/>
    </source>
</evidence>
<feature type="domain" description="BD-FAE-like" evidence="2">
    <location>
        <begin position="56"/>
        <end position="249"/>
    </location>
</feature>
<dbReference type="PANTHER" id="PTHR48081">
    <property type="entry name" value="AB HYDROLASE SUPERFAMILY PROTEIN C4A8.06C"/>
    <property type="match status" value="1"/>
</dbReference>
<dbReference type="GO" id="GO:0016787">
    <property type="term" value="F:hydrolase activity"/>
    <property type="evidence" value="ECO:0007669"/>
    <property type="project" value="UniProtKB-KW"/>
</dbReference>
<evidence type="ECO:0000313" key="3">
    <source>
        <dbReference type="EMBL" id="SDB82878.1"/>
    </source>
</evidence>
<accession>A0A1G6GLI3</accession>
<dbReference type="STRING" id="1219383.SAMN05421733_101386"/>
<proteinExistence type="predicted"/>
<dbReference type="PANTHER" id="PTHR48081:SF6">
    <property type="entry name" value="PEPTIDASE S9 PROLYL OLIGOPEPTIDASE CATALYTIC DOMAIN-CONTAINING PROTEIN"/>
    <property type="match status" value="1"/>
</dbReference>
<dbReference type="EMBL" id="FMYL01000001">
    <property type="protein sequence ID" value="SDB82878.1"/>
    <property type="molecule type" value="Genomic_DNA"/>
</dbReference>
<protein>
    <submittedName>
        <fullName evidence="3">Acetyl esterase/lipase</fullName>
    </submittedName>
</protein>
<keyword evidence="4" id="KW-1185">Reference proteome</keyword>
<dbReference type="InterPro" id="IPR029058">
    <property type="entry name" value="AB_hydrolase_fold"/>
</dbReference>
<reference evidence="4" key="1">
    <citation type="submission" date="2016-09" db="EMBL/GenBank/DDBJ databases">
        <authorList>
            <person name="Varghese N."/>
            <person name="Submissions S."/>
        </authorList>
    </citation>
    <scope>NUCLEOTIDE SEQUENCE [LARGE SCALE GENOMIC DNA]</scope>
    <source>
        <strain evidence="4">ANC 4422</strain>
    </source>
</reference>
<dbReference type="AlphaFoldDB" id="A0A1G6GLI3"/>
<organism evidence="3 4">
    <name type="scientific">Acinetobacter boissieri</name>
    <dbReference type="NCBI Taxonomy" id="1219383"/>
    <lineage>
        <taxon>Bacteria</taxon>
        <taxon>Pseudomonadati</taxon>
        <taxon>Pseudomonadota</taxon>
        <taxon>Gammaproteobacteria</taxon>
        <taxon>Moraxellales</taxon>
        <taxon>Moraxellaceae</taxon>
        <taxon>Acinetobacter</taxon>
    </lineage>
</organism>
<dbReference type="InterPro" id="IPR050300">
    <property type="entry name" value="GDXG_lipolytic_enzyme"/>
</dbReference>
<dbReference type="InterPro" id="IPR049492">
    <property type="entry name" value="BD-FAE-like_dom"/>
</dbReference>
<dbReference type="Gene3D" id="3.40.50.1820">
    <property type="entry name" value="alpha/beta hydrolase"/>
    <property type="match status" value="1"/>
</dbReference>